<keyword evidence="2" id="KW-1185">Reference proteome</keyword>
<dbReference type="RefSeq" id="WP_157391694.1">
    <property type="nucleotide sequence ID" value="NZ_WRPP01000008.1"/>
</dbReference>
<comment type="caution">
    <text evidence="1">The sequence shown here is derived from an EMBL/GenBank/DDBJ whole genome shotgun (WGS) entry which is preliminary data.</text>
</comment>
<dbReference type="Proteomes" id="UP000466794">
    <property type="component" value="Unassembled WGS sequence"/>
</dbReference>
<dbReference type="AlphaFoldDB" id="A0A7K1V691"/>
<sequence>MKRYIVLYLAPLSVAERFAQATPEEAAKGMRLWADWSDRIGSGLLDPGKPLGNARRITPNGTSETDSGVIGMSILRAESMDEALDMVGDHHHLHWAEQCEIVVLEEQPIPELQQ</sequence>
<evidence type="ECO:0008006" key="3">
    <source>
        <dbReference type="Google" id="ProtNLM"/>
    </source>
</evidence>
<accession>A0A7K1V691</accession>
<dbReference type="InterPro" id="IPR011008">
    <property type="entry name" value="Dimeric_a/b-barrel"/>
</dbReference>
<gene>
    <name evidence="1" type="ORF">GPX89_33115</name>
</gene>
<reference evidence="1 2" key="1">
    <citation type="submission" date="2019-12" db="EMBL/GenBank/DDBJ databases">
        <title>Nocardia sp. nov. ET3-3 isolated from soil.</title>
        <authorList>
            <person name="Kanchanasin P."/>
            <person name="Tanasupawat S."/>
            <person name="Yuki M."/>
            <person name="Kudo T."/>
        </authorList>
    </citation>
    <scope>NUCLEOTIDE SEQUENCE [LARGE SCALE GENOMIC DNA]</scope>
    <source>
        <strain evidence="1 2">ET3-3</strain>
    </source>
</reference>
<evidence type="ECO:0000313" key="2">
    <source>
        <dbReference type="Proteomes" id="UP000466794"/>
    </source>
</evidence>
<dbReference type="SUPFAM" id="SSF54909">
    <property type="entry name" value="Dimeric alpha+beta barrel"/>
    <property type="match status" value="1"/>
</dbReference>
<protein>
    <recommendedName>
        <fullName evidence="3">YCII-related domain-containing protein</fullName>
    </recommendedName>
</protein>
<evidence type="ECO:0000313" key="1">
    <source>
        <dbReference type="EMBL" id="MVU82067.1"/>
    </source>
</evidence>
<name>A0A7K1V691_9NOCA</name>
<organism evidence="1 2">
    <name type="scientific">Nocardia terrae</name>
    <dbReference type="NCBI Taxonomy" id="2675851"/>
    <lineage>
        <taxon>Bacteria</taxon>
        <taxon>Bacillati</taxon>
        <taxon>Actinomycetota</taxon>
        <taxon>Actinomycetes</taxon>
        <taxon>Mycobacteriales</taxon>
        <taxon>Nocardiaceae</taxon>
        <taxon>Nocardia</taxon>
    </lineage>
</organism>
<dbReference type="EMBL" id="WRPP01000008">
    <property type="protein sequence ID" value="MVU82067.1"/>
    <property type="molecule type" value="Genomic_DNA"/>
</dbReference>
<proteinExistence type="predicted"/>